<dbReference type="EMBL" id="JAIMJA010000008">
    <property type="protein sequence ID" value="MCE2595033.1"/>
    <property type="molecule type" value="Genomic_DNA"/>
</dbReference>
<keyword evidence="4" id="KW-1185">Reference proteome</keyword>
<evidence type="ECO:0000313" key="4">
    <source>
        <dbReference type="Proteomes" id="UP001201273"/>
    </source>
</evidence>
<evidence type="ECO:0000256" key="1">
    <source>
        <dbReference type="ARBA" id="ARBA00023002"/>
    </source>
</evidence>
<dbReference type="Pfam" id="PF01266">
    <property type="entry name" value="DAO"/>
    <property type="match status" value="1"/>
</dbReference>
<evidence type="ECO:0000259" key="2">
    <source>
        <dbReference type="Pfam" id="PF01266"/>
    </source>
</evidence>
<evidence type="ECO:0000313" key="3">
    <source>
        <dbReference type="EMBL" id="MCE2595033.1"/>
    </source>
</evidence>
<comment type="caution">
    <text evidence="3">The sequence shown here is derived from an EMBL/GenBank/DDBJ whole genome shotgun (WGS) entry which is preliminary data.</text>
</comment>
<keyword evidence="1" id="KW-0560">Oxidoreductase</keyword>
<reference evidence="3 4" key="1">
    <citation type="journal article" date="2022" name="Environ. Microbiol. Rep.">
        <title>Eco-phylogenetic analyses reveal divergent evolution of vitamin B12 metabolism in the marine bacterial family 'Psychromonadaceae'.</title>
        <authorList>
            <person name="Jin X."/>
            <person name="Yang Y."/>
            <person name="Cao H."/>
            <person name="Gao B."/>
            <person name="Zhao Z."/>
        </authorList>
    </citation>
    <scope>NUCLEOTIDE SEQUENCE [LARGE SCALE GENOMIC DNA]</scope>
    <source>
        <strain evidence="3 4">MKS20</strain>
    </source>
</reference>
<dbReference type="RefSeq" id="WP_233052539.1">
    <property type="nucleotide sequence ID" value="NZ_JAIMJA010000008.1"/>
</dbReference>
<sequence>MANSIAEQDINQATVGIIGAGVAGSTIALRLAEQGIKTLLIEQGDGLVNGPPMCHLHAGGNLYREISDEQCIKLLNQSINTLRIYPHCVNQRPTVIAVPTQDPGEPSDLMPRLHLLRDEYKRIVAQDPRNQLLGEPDQYFTLYQFEDMQRLAQLATPEYPSANDDWMIPIAKQVDLTQLKYPLVLVQEYGLSSLRIAATATLSLAKLGQAQVLTQTKVLSVSQHQQGWQIETQDQQGQQTHQVDFLVNACGFRTGQVDDMAKFKRQRIVEFKAAYIARWQTPNAVWPEVIFHGQRGTPKGMAQLTPYCDGHFQLHGMTKNITLFKDGLVQSDDTSSQPKLPNALVNKIVNHWPQDVLVSRTEQAIEHLSQFIPSFSQAEFGGKPLFGAQQIPGDDADLRAAAVSFEQHNYARAEIVKASSALTAADQILEKLVQLKLANLKLEGTRETQFPITLQLGMTEITQLATELAVHRNYPAALALPYHATSSRDKAAVTQQKTSAKPLVSRAEIEVATAS</sequence>
<dbReference type="SUPFAM" id="SSF51905">
    <property type="entry name" value="FAD/NAD(P)-binding domain"/>
    <property type="match status" value="1"/>
</dbReference>
<dbReference type="Gene3D" id="3.50.50.60">
    <property type="entry name" value="FAD/NAD(P)-binding domain"/>
    <property type="match status" value="2"/>
</dbReference>
<name>A0ABS8W948_9GAMM</name>
<dbReference type="Gene3D" id="3.30.9.10">
    <property type="entry name" value="D-Amino Acid Oxidase, subunit A, domain 2"/>
    <property type="match status" value="1"/>
</dbReference>
<dbReference type="InterPro" id="IPR006076">
    <property type="entry name" value="FAD-dep_OxRdtase"/>
</dbReference>
<organism evidence="3 4">
    <name type="scientific">Motilimonas cestriensis</name>
    <dbReference type="NCBI Taxonomy" id="2742685"/>
    <lineage>
        <taxon>Bacteria</taxon>
        <taxon>Pseudomonadati</taxon>
        <taxon>Pseudomonadota</taxon>
        <taxon>Gammaproteobacteria</taxon>
        <taxon>Alteromonadales</taxon>
        <taxon>Alteromonadales genera incertae sedis</taxon>
        <taxon>Motilimonas</taxon>
    </lineage>
</organism>
<dbReference type="InterPro" id="IPR036188">
    <property type="entry name" value="FAD/NAD-bd_sf"/>
</dbReference>
<proteinExistence type="predicted"/>
<accession>A0ABS8W948</accession>
<gene>
    <name evidence="3" type="ORF">K6Y31_09410</name>
</gene>
<protein>
    <submittedName>
        <fullName evidence="3">FAD-binding oxidoreductase</fullName>
    </submittedName>
</protein>
<dbReference type="Proteomes" id="UP001201273">
    <property type="component" value="Unassembled WGS sequence"/>
</dbReference>
<feature type="domain" description="FAD dependent oxidoreductase" evidence="2">
    <location>
        <begin position="15"/>
        <end position="361"/>
    </location>
</feature>